<protein>
    <submittedName>
        <fullName evidence="1">Uncharacterized protein</fullName>
    </submittedName>
</protein>
<evidence type="ECO:0000313" key="1">
    <source>
        <dbReference type="EMBL" id="TGO82052.1"/>
    </source>
</evidence>
<keyword evidence="2" id="KW-1185">Reference proteome</keyword>
<dbReference type="AlphaFoldDB" id="A0A4Z1KCY9"/>
<dbReference type="OrthoDB" id="3513679at2759"/>
<proteinExistence type="predicted"/>
<reference evidence="1 2" key="1">
    <citation type="submission" date="2017-12" db="EMBL/GenBank/DDBJ databases">
        <title>Comparative genomics of Botrytis spp.</title>
        <authorList>
            <person name="Valero-Jimenez C.A."/>
            <person name="Tapia P."/>
            <person name="Veloso J."/>
            <person name="Silva-Moreno E."/>
            <person name="Staats M."/>
            <person name="Valdes J.H."/>
            <person name="Van Kan J.A.L."/>
        </authorList>
    </citation>
    <scope>NUCLEOTIDE SEQUENCE [LARGE SCALE GENOMIC DNA]</scope>
    <source>
        <strain evidence="1 2">MUCL3349</strain>
    </source>
</reference>
<dbReference type="Proteomes" id="UP000297280">
    <property type="component" value="Unassembled WGS sequence"/>
</dbReference>
<gene>
    <name evidence="1" type="ORF">BPOR_0934g00010</name>
</gene>
<evidence type="ECO:0000313" key="2">
    <source>
        <dbReference type="Proteomes" id="UP000297280"/>
    </source>
</evidence>
<organism evidence="1 2">
    <name type="scientific">Botrytis porri</name>
    <dbReference type="NCBI Taxonomy" id="87229"/>
    <lineage>
        <taxon>Eukaryota</taxon>
        <taxon>Fungi</taxon>
        <taxon>Dikarya</taxon>
        <taxon>Ascomycota</taxon>
        <taxon>Pezizomycotina</taxon>
        <taxon>Leotiomycetes</taxon>
        <taxon>Helotiales</taxon>
        <taxon>Sclerotiniaceae</taxon>
        <taxon>Botrytis</taxon>
    </lineage>
</organism>
<dbReference type="EMBL" id="PQXO01000928">
    <property type="protein sequence ID" value="TGO82052.1"/>
    <property type="molecule type" value="Genomic_DNA"/>
</dbReference>
<name>A0A4Z1KCY9_9HELO</name>
<comment type="caution">
    <text evidence="1">The sequence shown here is derived from an EMBL/GenBank/DDBJ whole genome shotgun (WGS) entry which is preliminary data.</text>
</comment>
<accession>A0A4Z1KCY9</accession>
<sequence>MDPDILELRGFIRDPKNVDELLHNRRLYEEFVFKYEIYLANVVNSHTFFNSYGPIQLGHFRDVSNKCTSIYFLKGRTQGNKSAIPSVHRYISEQWFEGNIHNKDITFQRFFAKIVLMSPSYEIDHCVELHKIFCRKFDGRRKNRILSLKSKDNHKVAKLRSYDPALETEDPHDSKDYRITSLFRSVMIIMRDCKLDVPAAERKVLLMRVGIKNGLVLSFNFDGVEQVEDDDPDFIPPINSIITTLREAVAFIMRLHKSFESVFPSSNERNTGTFITDSGKSVSLTTAEEIGYGGREVVGPSTNWVNPTSENIPHNCYKDFCHASYAEMRDGFYDEDSEARIQREPGAPTYGPSSQLTLPIIPTPSFSISTNFDTRMSFANIANDLFSISHDVSSATR</sequence>